<dbReference type="Gene3D" id="3.90.930.50">
    <property type="match status" value="1"/>
</dbReference>
<gene>
    <name evidence="3" type="ORF">L2764_13045</name>
</gene>
<sequence>MSFIEVQQTFMDYIRDPSSPLPDGVKIERMGVYRELFFNNISSFVSNAFPVLKSLYSESQWLELVQYFFKYHDCQSPLFTEIAHEFLLFLQHEYVLEKTDPPFILELAHYEWLELVVSIEPDNPDQRLVGHDQIASAHLCLSASAKVAQYAYDVQHISPDYQPVSPAHHPQFFCVYRDENNEVNFFELTPLTAQLLGYLSQFESLTIQALYVWLTQTFTMMDPETLREGCLDMLMQLRSKGIICEYTGDI</sequence>
<dbReference type="Pfam" id="PF22106">
    <property type="entry name" value="NGO1945_C"/>
    <property type="match status" value="1"/>
</dbReference>
<keyword evidence="3" id="KW-0238">DNA-binding</keyword>
<proteinExistence type="predicted"/>
<name>A0ABT0LCG2_9GAMM</name>
<dbReference type="RefSeq" id="WP_248940693.1">
    <property type="nucleotide sequence ID" value="NZ_JAKIKS010000047.1"/>
</dbReference>
<organism evidence="3 4">
    <name type="scientific">Shewanella surugensis</name>
    <dbReference type="NCBI Taxonomy" id="212020"/>
    <lineage>
        <taxon>Bacteria</taxon>
        <taxon>Pseudomonadati</taxon>
        <taxon>Pseudomonadota</taxon>
        <taxon>Gammaproteobacteria</taxon>
        <taxon>Alteromonadales</taxon>
        <taxon>Shewanellaceae</taxon>
        <taxon>Shewanella</taxon>
    </lineage>
</organism>
<dbReference type="EMBL" id="JAKIKS010000047">
    <property type="protein sequence ID" value="MCL1125378.1"/>
    <property type="molecule type" value="Genomic_DNA"/>
</dbReference>
<reference evidence="3 4" key="1">
    <citation type="submission" date="2022-01" db="EMBL/GenBank/DDBJ databases">
        <title>Whole genome-based taxonomy of the Shewanellaceae.</title>
        <authorList>
            <person name="Martin-Rodriguez A.J."/>
        </authorList>
    </citation>
    <scope>NUCLEOTIDE SEQUENCE [LARGE SCALE GENOMIC DNA]</scope>
    <source>
        <strain evidence="3 4">DSM 17177</strain>
    </source>
</reference>
<dbReference type="GO" id="GO:0003677">
    <property type="term" value="F:DNA binding"/>
    <property type="evidence" value="ECO:0007669"/>
    <property type="project" value="UniProtKB-KW"/>
</dbReference>
<dbReference type="InterPro" id="IPR054098">
    <property type="entry name" value="NGO1945-like_C"/>
</dbReference>
<comment type="caution">
    <text evidence="3">The sequence shown here is derived from an EMBL/GenBank/DDBJ whole genome shotgun (WGS) entry which is preliminary data.</text>
</comment>
<protein>
    <submittedName>
        <fullName evidence="3">DNA-binding domain-containing protein</fullName>
    </submittedName>
</protein>
<dbReference type="InterPro" id="IPR044922">
    <property type="entry name" value="DUF2063_N_sf"/>
</dbReference>
<dbReference type="InterPro" id="IPR018640">
    <property type="entry name" value="DUF2063"/>
</dbReference>
<evidence type="ECO:0000259" key="2">
    <source>
        <dbReference type="Pfam" id="PF22106"/>
    </source>
</evidence>
<feature type="domain" description="Putative DNA-binding" evidence="1">
    <location>
        <begin position="5"/>
        <end position="90"/>
    </location>
</feature>
<evidence type="ECO:0000313" key="4">
    <source>
        <dbReference type="Proteomes" id="UP001203423"/>
    </source>
</evidence>
<dbReference type="Proteomes" id="UP001203423">
    <property type="component" value="Unassembled WGS sequence"/>
</dbReference>
<accession>A0ABT0LCG2</accession>
<evidence type="ECO:0000259" key="1">
    <source>
        <dbReference type="Pfam" id="PF09836"/>
    </source>
</evidence>
<keyword evidence="4" id="KW-1185">Reference proteome</keyword>
<dbReference type="Gene3D" id="1.10.150.690">
    <property type="entry name" value="DUF2063"/>
    <property type="match status" value="1"/>
</dbReference>
<dbReference type="Pfam" id="PF09836">
    <property type="entry name" value="DUF2063"/>
    <property type="match status" value="1"/>
</dbReference>
<evidence type="ECO:0000313" key="3">
    <source>
        <dbReference type="EMBL" id="MCL1125378.1"/>
    </source>
</evidence>
<feature type="domain" description="NGO1945-like C-terminal" evidence="2">
    <location>
        <begin position="143"/>
        <end position="238"/>
    </location>
</feature>